<dbReference type="Proteomes" id="UP001177140">
    <property type="component" value="Unassembled WGS sequence"/>
</dbReference>
<feature type="coiled-coil region" evidence="1">
    <location>
        <begin position="822"/>
        <end position="856"/>
    </location>
</feature>
<gene>
    <name evidence="3" type="ORF">MKW94_025960</name>
</gene>
<organism evidence="3 4">
    <name type="scientific">Papaver nudicaule</name>
    <name type="common">Iceland poppy</name>
    <dbReference type="NCBI Taxonomy" id="74823"/>
    <lineage>
        <taxon>Eukaryota</taxon>
        <taxon>Viridiplantae</taxon>
        <taxon>Streptophyta</taxon>
        <taxon>Embryophyta</taxon>
        <taxon>Tracheophyta</taxon>
        <taxon>Spermatophyta</taxon>
        <taxon>Magnoliopsida</taxon>
        <taxon>Ranunculales</taxon>
        <taxon>Papaveraceae</taxon>
        <taxon>Papaveroideae</taxon>
        <taxon>Papaver</taxon>
    </lineage>
</organism>
<evidence type="ECO:0000256" key="1">
    <source>
        <dbReference type="SAM" id="Coils"/>
    </source>
</evidence>
<feature type="region of interest" description="Disordered" evidence="2">
    <location>
        <begin position="642"/>
        <end position="667"/>
    </location>
</feature>
<evidence type="ECO:0000313" key="4">
    <source>
        <dbReference type="Proteomes" id="UP001177140"/>
    </source>
</evidence>
<feature type="region of interest" description="Disordered" evidence="2">
    <location>
        <begin position="1559"/>
        <end position="1596"/>
    </location>
</feature>
<feature type="compositionally biased region" description="Low complexity" evidence="2">
    <location>
        <begin position="1100"/>
        <end position="1119"/>
    </location>
</feature>
<reference evidence="3" key="1">
    <citation type="submission" date="2022-03" db="EMBL/GenBank/DDBJ databases">
        <title>A functionally conserved STORR gene fusion in Papaver species that diverged 16.8 million years ago.</title>
        <authorList>
            <person name="Catania T."/>
        </authorList>
    </citation>
    <scope>NUCLEOTIDE SEQUENCE</scope>
    <source>
        <strain evidence="3">S-191538</strain>
    </source>
</reference>
<feature type="region of interest" description="Disordered" evidence="2">
    <location>
        <begin position="1059"/>
        <end position="1134"/>
    </location>
</feature>
<keyword evidence="1" id="KW-0175">Coiled coil</keyword>
<name>A0AA41VJN0_PAPNU</name>
<keyword evidence="4" id="KW-1185">Reference proteome</keyword>
<dbReference type="PANTHER" id="PTHR34418:SF3">
    <property type="entry name" value="NUCLEAR PORE COMPLEX PROTEIN NUP214"/>
    <property type="match status" value="1"/>
</dbReference>
<feature type="compositionally biased region" description="Polar residues" evidence="2">
    <location>
        <begin position="646"/>
        <end position="664"/>
    </location>
</feature>
<evidence type="ECO:0000256" key="2">
    <source>
        <dbReference type="SAM" id="MobiDB-lite"/>
    </source>
</evidence>
<dbReference type="PANTHER" id="PTHR34418">
    <property type="entry name" value="NUCLEAR PORE COMPLEX PROTEIN NUP214 ISOFORM X1"/>
    <property type="match status" value="1"/>
</dbReference>
<comment type="caution">
    <text evidence="3">The sequence shown here is derived from an EMBL/GenBank/DDBJ whole genome shotgun (WGS) entry which is preliminary data.</text>
</comment>
<feature type="compositionally biased region" description="Basic and acidic residues" evidence="2">
    <location>
        <begin position="1460"/>
        <end position="1469"/>
    </location>
</feature>
<feature type="region of interest" description="Disordered" evidence="2">
    <location>
        <begin position="524"/>
        <end position="613"/>
    </location>
</feature>
<evidence type="ECO:0008006" key="5">
    <source>
        <dbReference type="Google" id="ProtNLM"/>
    </source>
</evidence>
<feature type="compositionally biased region" description="Polar residues" evidence="2">
    <location>
        <begin position="593"/>
        <end position="613"/>
    </location>
</feature>
<sequence length="1756" mass="186441">MGKEEKDIVIELDDEQDGDMVDSDNFVFEKIGKSVPLKPDDPKFDAESPSAQPLAVSDRFKVIFVAHSEGFYVAKTKDVIGSAKEIKEKGSGLCIQELCIVDVPIGKVHILALSMDSSYLAATVGGEIHLYAVESLLMKDQQASFTCSLHDSSDVKDFRWRKKMVNTYAVLSKGGTLYHGDVDGSLKEVMDNVDAVDWSTNGNSVAVARKNTLSILSSKFRDRFHMSLLFKTLVGDPKQNIVVDSIQWVRRDSIILGCCQVTEDGEEENYFVQVISSRDGKITEGTSKPVVLSFSDVFTGVIDDIVPCGSGPHLFLSYLENWELVLAANRKNTDQHIILLGWSVDEEQKDAAVIDLSQDDRWLPTVELQENGDDNVIMGFGVDTVSLYEKVKFKQGVEEKELSPYCILLCLTLEGKLIMFYLARVVETPTSPQSVDATSDEEVDSSAVVPLRHDLPNTSSWLEVQGATASDIGAGLGEMNQKNLMGKGIAENLKGNEFRTTELNDSSPSSPGSIFKKEISNSHTAPFESASKTQGPLQSSDARKGPEQPQKPGDDAQYNTHSVPKPSLFGSQRSVGFSSSPYSQPSLQPSASDQFNARSSFSPSSIEGNKSDNSSFRIENATLVSSSHLSLSDNINNGFPTKDRSTFSVHSSGNVNQSGGQRTSVGAKKIESVPAIRSSQLSQGSPALGNSLNFKLQSTHEASKVPSSRVSLASDPALSKHSGSVNDMTRELDALLQSIEKEGGYRDTCTQKSSVLSLEQDLEKLSWKCREWRNTMEERLEEIQHLFDKTVKVVSRKIYIEGFVKQSSDSQYRDLWNRQKLSPELEQKRQRMLKVNQELTNQLIQLERHFNMLELNKFDKTTASRTILEPSRHSQSLYSLYNTVNSQLRAAEQLSECLSDQMTELKIVSPVKKRQSVTKELLESIGLPYDVDSFNSPDVKRRGRSPDSIKKLSFSSCSFNTKEQFKKSAMKNVEPETARRRRDSLDRSWASFEPQKTTVKRLVLQEERPKVSATKLASVARKVDLNAQLKQGSLFSQPSDKIDASPSLFKDETTRYHAKQEIQSDRSKQLSGSPRNSFLRTNSYSGSAQSTSKFPGMQISHNSSTSSSSAVTFPSLSSSNPSQTNTHDRSSVGMFRIPNSESSEVQTSSFCKPVRQFQSETPRNQTPTSSLQAQPVVAGKKSQNEISENHLSNSVAGGSTQTKTLTGIVNQGTTTLKSSSAESMRSNSSPSNTAFAVPSYTPSFGNVPGDSTSKLDYGNLSAPAAPTSSSTFSLPVHTSATSSSSSSMTTTSTSPFSSSVVSFGGLIRSSTDANQSVSSQSSSSSISPSSPAPLISSGSFAFDPPNRQLEQSSSQAASLNPKSVETKPPAGEIRLSSDLQAPPNSDPPPSDELELNSEAPVKPTPAAGASVLSTSGSKSSSPAFTSGSIDLFNASSGSQPETPSPAQVQPQSTITPFNRATDEKNEKSDTAVTQEDEMDEEAPETTMSDMSLGGLGFGLGSPPTSAAPKPNPFGGAFVNNTQVKSNPFGGPVANAGSSSTFTLTQPTGQMFRPASFSFNTSQPAQPTNPTPFSGGAFATGTSAPQPAPSGFGQLAQVGPGQQALGSVLGSFGQSRQIGTGLPGNNFANAAPGGGGARFGAPPVGGFANAAIGGFAAAASGGGGFAAAAASGGGGFAGAASGGGGFAGAASGGGFAGASGGGGFAGAAGGGGFATATGGGGFGAFGNNQGGGAFAAFGSNTTASGPPQSDLFTQMRR</sequence>
<feature type="compositionally biased region" description="Polar residues" evidence="2">
    <location>
        <begin position="1744"/>
        <end position="1756"/>
    </location>
</feature>
<feature type="compositionally biased region" description="Basic and acidic residues" evidence="2">
    <location>
        <begin position="1059"/>
        <end position="1068"/>
    </location>
</feature>
<feature type="compositionally biased region" description="Polar residues" evidence="2">
    <location>
        <begin position="1155"/>
        <end position="1173"/>
    </location>
</feature>
<feature type="compositionally biased region" description="Low complexity" evidence="2">
    <location>
        <begin position="1218"/>
        <end position="1231"/>
    </location>
</feature>
<dbReference type="SUPFAM" id="SSF117289">
    <property type="entry name" value="Nucleoporin domain"/>
    <property type="match status" value="1"/>
</dbReference>
<feature type="compositionally biased region" description="Polar residues" evidence="2">
    <location>
        <begin position="1069"/>
        <end position="1093"/>
    </location>
</feature>
<feature type="compositionally biased region" description="Polar residues" evidence="2">
    <location>
        <begin position="530"/>
        <end position="540"/>
    </location>
</feature>
<feature type="region of interest" description="Disordered" evidence="2">
    <location>
        <begin position="1155"/>
        <end position="1184"/>
    </location>
</feature>
<feature type="region of interest" description="Disordered" evidence="2">
    <location>
        <begin position="1262"/>
        <end position="1296"/>
    </location>
</feature>
<protein>
    <recommendedName>
        <fullName evidence="5">Nuclear pore complex protein NUP214</fullName>
    </recommendedName>
</protein>
<evidence type="ECO:0000313" key="3">
    <source>
        <dbReference type="EMBL" id="MCL7042409.1"/>
    </source>
</evidence>
<accession>A0AA41VJN0</accession>
<feature type="compositionally biased region" description="Polar residues" evidence="2">
    <location>
        <begin position="1433"/>
        <end position="1458"/>
    </location>
</feature>
<dbReference type="EMBL" id="JAJJMA010235008">
    <property type="protein sequence ID" value="MCL7042409.1"/>
    <property type="molecule type" value="Genomic_DNA"/>
</dbReference>
<feature type="compositionally biased region" description="Low complexity" evidence="2">
    <location>
        <begin position="578"/>
        <end position="592"/>
    </location>
</feature>
<feature type="region of interest" description="Disordered" evidence="2">
    <location>
        <begin position="968"/>
        <end position="988"/>
    </location>
</feature>
<feature type="region of interest" description="Disordered" evidence="2">
    <location>
        <begin position="1737"/>
        <end position="1756"/>
    </location>
</feature>
<feature type="region of interest" description="Disordered" evidence="2">
    <location>
        <begin position="1215"/>
        <end position="1234"/>
    </location>
</feature>
<feature type="compositionally biased region" description="Basic and acidic residues" evidence="2">
    <location>
        <begin position="973"/>
        <end position="986"/>
    </location>
</feature>
<feature type="region of interest" description="Disordered" evidence="2">
    <location>
        <begin position="1313"/>
        <end position="1502"/>
    </location>
</feature>
<feature type="compositionally biased region" description="Polar residues" evidence="2">
    <location>
        <begin position="1559"/>
        <end position="1571"/>
    </location>
</feature>
<feature type="compositionally biased region" description="Low complexity" evidence="2">
    <location>
        <begin position="1409"/>
        <end position="1428"/>
    </location>
</feature>
<feature type="region of interest" description="Disordered" evidence="2">
    <location>
        <begin position="705"/>
        <end position="724"/>
    </location>
</feature>
<proteinExistence type="predicted"/>
<feature type="compositionally biased region" description="Acidic residues" evidence="2">
    <location>
        <begin position="1474"/>
        <end position="1483"/>
    </location>
</feature>
<feature type="compositionally biased region" description="Low complexity" evidence="2">
    <location>
        <begin position="1313"/>
        <end position="1339"/>
    </location>
</feature>
<dbReference type="InterPro" id="IPR044694">
    <property type="entry name" value="NUP214"/>
</dbReference>
<dbReference type="GO" id="GO:0006405">
    <property type="term" value="P:RNA export from nucleus"/>
    <property type="evidence" value="ECO:0007669"/>
    <property type="project" value="InterPro"/>
</dbReference>
<dbReference type="GO" id="GO:0017056">
    <property type="term" value="F:structural constituent of nuclear pore"/>
    <property type="evidence" value="ECO:0007669"/>
    <property type="project" value="InterPro"/>
</dbReference>